<dbReference type="EMBL" id="JEXJ01000018">
    <property type="protein sequence ID" value="EXC51994.1"/>
    <property type="molecule type" value="Genomic_DNA"/>
</dbReference>
<organism evidence="1 2">
    <name type="scientific">Acinetobacter baumannii 99063</name>
    <dbReference type="NCBI Taxonomy" id="1310630"/>
    <lineage>
        <taxon>Bacteria</taxon>
        <taxon>Pseudomonadati</taxon>
        <taxon>Pseudomonadota</taxon>
        <taxon>Gammaproteobacteria</taxon>
        <taxon>Moraxellales</taxon>
        <taxon>Moraxellaceae</taxon>
        <taxon>Acinetobacter</taxon>
        <taxon>Acinetobacter calcoaceticus/baumannii complex</taxon>
    </lineage>
</organism>
<protein>
    <recommendedName>
        <fullName evidence="3">Rhs element Vgr family protein</fullName>
    </recommendedName>
</protein>
<dbReference type="RefSeq" id="WP_000897081.1">
    <property type="nucleotide sequence ID" value="NZ_JEXJ01000018.1"/>
</dbReference>
<accession>A0A009SYK1</accession>
<dbReference type="PATRIC" id="fig|1310630.3.peg.1525"/>
<gene>
    <name evidence="1" type="ORF">J529_1559</name>
</gene>
<evidence type="ECO:0000313" key="2">
    <source>
        <dbReference type="Proteomes" id="UP000020735"/>
    </source>
</evidence>
<proteinExistence type="predicted"/>
<evidence type="ECO:0008006" key="3">
    <source>
        <dbReference type="Google" id="ProtNLM"/>
    </source>
</evidence>
<reference evidence="1 2" key="1">
    <citation type="submission" date="2014-02" db="EMBL/GenBank/DDBJ databases">
        <title>Comparative genomics and transcriptomics to identify genetic mechanisms underlying the emergence of carbapenem resistant Acinetobacter baumannii (CRAb).</title>
        <authorList>
            <person name="Harris A.D."/>
            <person name="Johnson K.J."/>
            <person name="George J."/>
            <person name="Shefchek K."/>
            <person name="Daugherty S.C."/>
            <person name="Parankush S."/>
            <person name="Sadzewicz L."/>
            <person name="Tallon L."/>
            <person name="Sengamalay N."/>
            <person name="Hazen T.H."/>
            <person name="Rasko D.A."/>
        </authorList>
    </citation>
    <scope>NUCLEOTIDE SEQUENCE [LARGE SCALE GENOMIC DNA]</scope>
    <source>
        <strain evidence="1 2">99063</strain>
    </source>
</reference>
<dbReference type="AlphaFoldDB" id="A0A009SYK1"/>
<evidence type="ECO:0000313" key="1">
    <source>
        <dbReference type="EMBL" id="EXC51994.1"/>
    </source>
</evidence>
<dbReference type="Proteomes" id="UP000020735">
    <property type="component" value="Unassembled WGS sequence"/>
</dbReference>
<comment type="caution">
    <text evidence="1">The sequence shown here is derived from an EMBL/GenBank/DDBJ whole genome shotgun (WGS) entry which is preliminary data.</text>
</comment>
<name>A0A009SYK1_ACIBA</name>
<sequence length="212" mass="23942">MAGGSQIIISSDGITIKTPKEFKVFAGQHIFSGPSVASLKSTHIQHLLPSDQITPKAKITPNIHFPITGVLARIERLDGKKINSTDKLVINGTPLKEVWISENGVAYFIPPKNIPQVKSIEINGESLNLEKNLRQFHTNKEGIDSISEQVEILNEALREHKKQFSSENKSDVIVMQGVFRYSLILDYIDQLDWDYESQKYLLSKRLNLKVDF</sequence>